<evidence type="ECO:0000313" key="1">
    <source>
        <dbReference type="EMBL" id="TLE15988.1"/>
    </source>
</evidence>
<dbReference type="Proteomes" id="UP000029920">
    <property type="component" value="Unassembled WGS sequence"/>
</dbReference>
<sequence length="75" mass="8938">MFIQSADFKLIHYAIQNPQCTIITEESLAENDNKLFKKIPKICEVKGIKWLNLTKFVQEKLELSFNITYKDRLRF</sequence>
<protein>
    <submittedName>
        <fullName evidence="1">DUF4411 family protein</fullName>
    </submittedName>
</protein>
<dbReference type="AlphaFoldDB" id="A0A4U8UGH1"/>
<dbReference type="Pfam" id="PF14367">
    <property type="entry name" value="DUF4411"/>
    <property type="match status" value="1"/>
</dbReference>
<organism evidence="1 2">
    <name type="scientific">Helicobacter apodemus</name>
    <dbReference type="NCBI Taxonomy" id="135569"/>
    <lineage>
        <taxon>Bacteria</taxon>
        <taxon>Pseudomonadati</taxon>
        <taxon>Campylobacterota</taxon>
        <taxon>Epsilonproteobacteria</taxon>
        <taxon>Campylobacterales</taxon>
        <taxon>Helicobacteraceae</taxon>
        <taxon>Helicobacter</taxon>
    </lineage>
</organism>
<dbReference type="EMBL" id="JRPC02000011">
    <property type="protein sequence ID" value="TLE15988.1"/>
    <property type="molecule type" value="Genomic_DNA"/>
</dbReference>
<keyword evidence="2" id="KW-1185">Reference proteome</keyword>
<evidence type="ECO:0000313" key="2">
    <source>
        <dbReference type="Proteomes" id="UP000029920"/>
    </source>
</evidence>
<proteinExistence type="predicted"/>
<reference evidence="1 2" key="1">
    <citation type="journal article" date="2014" name="Genome Announc.">
        <title>Draft genome sequences of eight enterohepatic helicobacter species isolated from both laboratory and wild rodents.</title>
        <authorList>
            <person name="Sheh A."/>
            <person name="Shen Z."/>
            <person name="Fox J.G."/>
        </authorList>
    </citation>
    <scope>NUCLEOTIDE SEQUENCE [LARGE SCALE GENOMIC DNA]</scope>
    <source>
        <strain evidence="1 2">MIT-03-7007</strain>
    </source>
</reference>
<comment type="caution">
    <text evidence="1">The sequence shown here is derived from an EMBL/GenBank/DDBJ whole genome shotgun (WGS) entry which is preliminary data.</text>
</comment>
<name>A0A4U8UGH1_9HELI</name>
<accession>A0A4U8UGH1</accession>
<gene>
    <name evidence="1" type="ORF">LS72_005000</name>
</gene>
<dbReference type="InterPro" id="IPR016541">
    <property type="entry name" value="UCP008505"/>
</dbReference>